<dbReference type="NCBIfam" id="NF009688">
    <property type="entry name" value="PRK13209.1"/>
    <property type="match status" value="1"/>
</dbReference>
<dbReference type="PANTHER" id="PTHR43489">
    <property type="entry name" value="ISOMERASE"/>
    <property type="match status" value="1"/>
</dbReference>
<dbReference type="PANTHER" id="PTHR43489:SF1">
    <property type="entry name" value="L-RIBULOSE-5-PHOSPHATE 3-EPIMERASE SGBU-RELATED"/>
    <property type="match status" value="1"/>
</dbReference>
<dbReference type="NCBIfam" id="TIGR00542">
    <property type="entry name" value="hxl6Piso_put"/>
    <property type="match status" value="1"/>
</dbReference>
<keyword evidence="1" id="KW-0413">Isomerase</keyword>
<evidence type="ECO:0000313" key="5">
    <source>
        <dbReference type="Proteomes" id="UP000664360"/>
    </source>
</evidence>
<keyword evidence="5" id="KW-1185">Reference proteome</keyword>
<evidence type="ECO:0000313" key="4">
    <source>
        <dbReference type="EMBL" id="WYJ78678.1"/>
    </source>
</evidence>
<evidence type="ECO:0000259" key="3">
    <source>
        <dbReference type="Pfam" id="PF01261"/>
    </source>
</evidence>
<dbReference type="InterPro" id="IPR036237">
    <property type="entry name" value="Xyl_isomerase-like_sf"/>
</dbReference>
<dbReference type="Proteomes" id="UP000664360">
    <property type="component" value="Chromosome"/>
</dbReference>
<proteinExistence type="predicted"/>
<dbReference type="Gene3D" id="3.20.20.150">
    <property type="entry name" value="Divalent-metal-dependent TIM barrel enzymes"/>
    <property type="match status" value="1"/>
</dbReference>
<name>A0ABZ2SSX4_9ENTE</name>
<dbReference type="RefSeq" id="WP_206853463.1">
    <property type="nucleotide sequence ID" value="NZ_CP147250.1"/>
</dbReference>
<dbReference type="NCBIfam" id="NF009689">
    <property type="entry name" value="PRK13210.1"/>
    <property type="match status" value="1"/>
</dbReference>
<dbReference type="InterPro" id="IPR013022">
    <property type="entry name" value="Xyl_isomerase-like_TIM-brl"/>
</dbReference>
<protein>
    <recommendedName>
        <fullName evidence="2">L-ribulose-5-phosphate 3-epimerase</fullName>
    </recommendedName>
</protein>
<dbReference type="SUPFAM" id="SSF51658">
    <property type="entry name" value="Xylose isomerase-like"/>
    <property type="match status" value="1"/>
</dbReference>
<gene>
    <name evidence="4" type="ORF">DOK79_000184</name>
</gene>
<sequence length="283" mass="32517">MVRIGIYEKALPSNWTWQERLDAVKNLGFDFLEMSIDESDERLARLDWSDEQITRLKQAIDASGISIHSLCLSGHRRFPFGSADRDKQAQALAMMKKAIKLAYRLGIRIIQVAGYDVYYEEKSIETRESFIRGMRASIKEAAQYGIILSVEIMDDPFMNSIRKFMYLKKQIPSPYLQVYPDLGNLSAWPENDVSVELEQGIEYITSIHLKDTQPVTTNSQGKFREVVFGQGCVDFTGVLQTLKRLNYEGTFLIEMWSGADHDYEQQILEAKNYLLPKLKEAGF</sequence>
<evidence type="ECO:0000256" key="1">
    <source>
        <dbReference type="ARBA" id="ARBA00023235"/>
    </source>
</evidence>
<accession>A0ABZ2SSX4</accession>
<feature type="domain" description="Xylose isomerase-like TIM barrel" evidence="3">
    <location>
        <begin position="21"/>
        <end position="267"/>
    </location>
</feature>
<dbReference type="Pfam" id="PF01261">
    <property type="entry name" value="AP_endonuc_2"/>
    <property type="match status" value="1"/>
</dbReference>
<dbReference type="EMBL" id="CP147250">
    <property type="protein sequence ID" value="WYJ78678.1"/>
    <property type="molecule type" value="Genomic_DNA"/>
</dbReference>
<evidence type="ECO:0000256" key="2">
    <source>
        <dbReference type="NCBIfam" id="TIGR00542"/>
    </source>
</evidence>
<reference evidence="4 5" key="1">
    <citation type="submission" date="2024-03" db="EMBL/GenBank/DDBJ databases">
        <title>The Genome Sequence of Enterococcus sp. DIV1094.</title>
        <authorList>
            <consortium name="The Broad Institute Genomics Platform"/>
            <consortium name="The Broad Institute Microbial Omics Core"/>
            <consortium name="The Broad Institute Genomic Center for Infectious Diseases"/>
            <person name="Earl A."/>
            <person name="Manson A."/>
            <person name="Gilmore M."/>
            <person name="Schwartman J."/>
            <person name="Shea T."/>
            <person name="Abouelleil A."/>
            <person name="Cao P."/>
            <person name="Chapman S."/>
            <person name="Cusick C."/>
            <person name="Young S."/>
            <person name="Neafsey D."/>
            <person name="Nusbaum C."/>
            <person name="Birren B."/>
        </authorList>
    </citation>
    <scope>NUCLEOTIDE SEQUENCE [LARGE SCALE GENOMIC DNA]</scope>
    <source>
        <strain evidence="4 5">DIV1094</strain>
    </source>
</reference>
<dbReference type="InterPro" id="IPR004560">
    <property type="entry name" value="L-Ru-5P_3-Epase"/>
</dbReference>
<organism evidence="4 5">
    <name type="scientific">Candidatus Enterococcus mangumiae</name>
    <dbReference type="NCBI Taxonomy" id="2230878"/>
    <lineage>
        <taxon>Bacteria</taxon>
        <taxon>Bacillati</taxon>
        <taxon>Bacillota</taxon>
        <taxon>Bacilli</taxon>
        <taxon>Lactobacillales</taxon>
        <taxon>Enterococcaceae</taxon>
        <taxon>Enterococcus</taxon>
    </lineage>
</organism>
<dbReference type="InterPro" id="IPR050417">
    <property type="entry name" value="Sugar_Epim/Isomerase"/>
</dbReference>